<sequence length="259" mass="27816">MDRRRFFAAAAATTAAASLPLLSAGVAQARPAADAAQEQKLTRLMLDALSRALDDPATAAVVEPHIQDIGFNWHPPVTDVENVDYIVAYAFGNRAPAAGGDPAKVLYEPGPVNEALADTIAAIRKQKDVPVFAQWEIARFLESKYGMDRVTSIEPVIAADGTITYLSTDGVAAQVVALRGTSGAAGVVGFRDHVKRCVQTTRDRGMLAFAPAGVEMPGDYDAESGQPWTRRRDLYLLHDMYAQFAVLRQKAITAAYPNA</sequence>
<name>A0A1G8VHZ9_9MICC</name>
<protein>
    <recommendedName>
        <fullName evidence="3">Lipoprotein</fullName>
    </recommendedName>
</protein>
<accession>A0A1G8VHZ9</accession>
<gene>
    <name evidence="1" type="ORF">SAMN05216555_11435</name>
</gene>
<dbReference type="EMBL" id="FNEI01000014">
    <property type="protein sequence ID" value="SDJ65702.1"/>
    <property type="molecule type" value="Genomic_DNA"/>
</dbReference>
<dbReference type="Proteomes" id="UP000182130">
    <property type="component" value="Unassembled WGS sequence"/>
</dbReference>
<dbReference type="AlphaFoldDB" id="A0A1G8VHZ9"/>
<keyword evidence="2" id="KW-1185">Reference proteome</keyword>
<dbReference type="InterPro" id="IPR006311">
    <property type="entry name" value="TAT_signal"/>
</dbReference>
<evidence type="ECO:0000313" key="2">
    <source>
        <dbReference type="Proteomes" id="UP000182130"/>
    </source>
</evidence>
<dbReference type="RefSeq" id="WP_074590479.1">
    <property type="nucleotide sequence ID" value="NZ_FNEI01000014.1"/>
</dbReference>
<evidence type="ECO:0000313" key="1">
    <source>
        <dbReference type="EMBL" id="SDJ65702.1"/>
    </source>
</evidence>
<reference evidence="2" key="1">
    <citation type="submission" date="2016-10" db="EMBL/GenBank/DDBJ databases">
        <authorList>
            <person name="Varghese N."/>
            <person name="Submissions S."/>
        </authorList>
    </citation>
    <scope>NUCLEOTIDE SEQUENCE [LARGE SCALE GENOMIC DNA]</scope>
    <source>
        <strain evidence="2">CGMCC 1.10783</strain>
    </source>
</reference>
<evidence type="ECO:0008006" key="3">
    <source>
        <dbReference type="Google" id="ProtNLM"/>
    </source>
</evidence>
<dbReference type="OrthoDB" id="3869642at2"/>
<organism evidence="1 2">
    <name type="scientific">Arthrobacter cupressi</name>
    <dbReference type="NCBI Taxonomy" id="1045773"/>
    <lineage>
        <taxon>Bacteria</taxon>
        <taxon>Bacillati</taxon>
        <taxon>Actinomycetota</taxon>
        <taxon>Actinomycetes</taxon>
        <taxon>Micrococcales</taxon>
        <taxon>Micrococcaceae</taxon>
        <taxon>Arthrobacter</taxon>
    </lineage>
</organism>
<proteinExistence type="predicted"/>
<dbReference type="PROSITE" id="PS51318">
    <property type="entry name" value="TAT"/>
    <property type="match status" value="1"/>
</dbReference>